<evidence type="ECO:0008006" key="7">
    <source>
        <dbReference type="Google" id="ProtNLM"/>
    </source>
</evidence>
<evidence type="ECO:0000313" key="4">
    <source>
        <dbReference type="EMBL" id="MDR6839398.1"/>
    </source>
</evidence>
<organism evidence="3 6">
    <name type="scientific">Acidovorax delafieldii</name>
    <name type="common">Pseudomonas delafieldii</name>
    <dbReference type="NCBI Taxonomy" id="47920"/>
    <lineage>
        <taxon>Bacteria</taxon>
        <taxon>Pseudomonadati</taxon>
        <taxon>Pseudomonadota</taxon>
        <taxon>Betaproteobacteria</taxon>
        <taxon>Burkholderiales</taxon>
        <taxon>Comamonadaceae</taxon>
        <taxon>Acidovorax</taxon>
    </lineage>
</organism>
<sequence length="242" mass="23765">MFKTISFLCASTILVASTAFAQVTLSGAGGVVIQSSTSGQTISAFDNDGKVRLPQLAGAGFVRADAQGVLSVDAAGPVGPAGPPGPQGPKGDPGSTGATGAQGSPGPQGPTGPAGPQGATGATGPAGPAGTVAGVSFLRHGCFKVQDPLSNTLAPATILSGAGYTVNPAYGGGQTRTYFIFFDQSPGGTNLTALLDIRTSTGRSLAATYSTTSSFIDLLVTVDVGSTINAGEDLSFCFSAMR</sequence>
<proteinExistence type="predicted"/>
<feature type="chain" id="PRO_5042590750" description="Collagen triple helix repeat protein" evidence="2">
    <location>
        <begin position="22"/>
        <end position="242"/>
    </location>
</feature>
<evidence type="ECO:0000313" key="6">
    <source>
        <dbReference type="Proteomes" id="UP001253458"/>
    </source>
</evidence>
<evidence type="ECO:0000313" key="3">
    <source>
        <dbReference type="EMBL" id="MDR6769021.1"/>
    </source>
</evidence>
<feature type="compositionally biased region" description="Low complexity" evidence="1">
    <location>
        <begin position="114"/>
        <end position="127"/>
    </location>
</feature>
<dbReference type="PANTHER" id="PTHR24637:SF428">
    <property type="entry name" value="SCAVENGER RECEPTOR CLASS A MEMBER 3"/>
    <property type="match status" value="1"/>
</dbReference>
<dbReference type="InterPro" id="IPR008160">
    <property type="entry name" value="Collagen"/>
</dbReference>
<dbReference type="EMBL" id="JAVDTS010000008">
    <property type="protein sequence ID" value="MDR6839398.1"/>
    <property type="molecule type" value="Genomic_DNA"/>
</dbReference>
<feature type="compositionally biased region" description="Low complexity" evidence="1">
    <location>
        <begin position="89"/>
        <end position="105"/>
    </location>
</feature>
<accession>A0AAJ2F2S7</accession>
<dbReference type="RefSeq" id="WP_209820480.1">
    <property type="nucleotide sequence ID" value="NZ_JAVDTL010000008.1"/>
</dbReference>
<dbReference type="Proteomes" id="UP001253458">
    <property type="component" value="Unassembled WGS sequence"/>
</dbReference>
<dbReference type="Pfam" id="PF01391">
    <property type="entry name" value="Collagen"/>
    <property type="match status" value="1"/>
</dbReference>
<gene>
    <name evidence="3" type="ORF">J2W88_004329</name>
    <name evidence="4" type="ORF">J2W93_004266</name>
</gene>
<dbReference type="PANTHER" id="PTHR24637">
    <property type="entry name" value="COLLAGEN"/>
    <property type="match status" value="1"/>
</dbReference>
<evidence type="ECO:0000313" key="5">
    <source>
        <dbReference type="Proteomes" id="UP001249076"/>
    </source>
</evidence>
<reference evidence="3 5" key="1">
    <citation type="submission" date="2023-07" db="EMBL/GenBank/DDBJ databases">
        <title>Sorghum-associated microbial communities from plants grown in Nebraska, USA.</title>
        <authorList>
            <person name="Schachtman D."/>
        </authorList>
    </citation>
    <scope>NUCLEOTIDE SEQUENCE</scope>
    <source>
        <strain evidence="4 5">BE105</strain>
        <strain evidence="3">BE69</strain>
    </source>
</reference>
<keyword evidence="5" id="KW-1185">Reference proteome</keyword>
<evidence type="ECO:0000256" key="2">
    <source>
        <dbReference type="SAM" id="SignalP"/>
    </source>
</evidence>
<name>A0AAJ2F2S7_ACIDE</name>
<keyword evidence="2" id="KW-0732">Signal</keyword>
<dbReference type="EMBL" id="JAVDTL010000008">
    <property type="protein sequence ID" value="MDR6769021.1"/>
    <property type="molecule type" value="Genomic_DNA"/>
</dbReference>
<comment type="caution">
    <text evidence="3">The sequence shown here is derived from an EMBL/GenBank/DDBJ whole genome shotgun (WGS) entry which is preliminary data.</text>
</comment>
<protein>
    <recommendedName>
        <fullName evidence="7">Collagen triple helix repeat protein</fullName>
    </recommendedName>
</protein>
<evidence type="ECO:0000256" key="1">
    <source>
        <dbReference type="SAM" id="MobiDB-lite"/>
    </source>
</evidence>
<feature type="signal peptide" evidence="2">
    <location>
        <begin position="1"/>
        <end position="21"/>
    </location>
</feature>
<dbReference type="Proteomes" id="UP001249076">
    <property type="component" value="Unassembled WGS sequence"/>
</dbReference>
<feature type="region of interest" description="Disordered" evidence="1">
    <location>
        <begin position="73"/>
        <end position="127"/>
    </location>
</feature>
<dbReference type="AlphaFoldDB" id="A0AAJ2F2S7"/>